<evidence type="ECO:0000313" key="1">
    <source>
        <dbReference type="EMBL" id="PYH39551.1"/>
    </source>
</evidence>
<proteinExistence type="predicted"/>
<evidence type="ECO:0000313" key="2">
    <source>
        <dbReference type="Proteomes" id="UP000247647"/>
    </source>
</evidence>
<accession>A0A318YX87</accession>
<dbReference type="RefSeq" id="XP_025485029.1">
    <property type="nucleotide sequence ID" value="XM_025618533.1"/>
</dbReference>
<dbReference type="AlphaFoldDB" id="A0A318YX87"/>
<organism evidence="1 2">
    <name type="scientific">Aspergillus neoniger (strain CBS 115656)</name>
    <dbReference type="NCBI Taxonomy" id="1448310"/>
    <lineage>
        <taxon>Eukaryota</taxon>
        <taxon>Fungi</taxon>
        <taxon>Dikarya</taxon>
        <taxon>Ascomycota</taxon>
        <taxon>Pezizomycotina</taxon>
        <taxon>Eurotiomycetes</taxon>
        <taxon>Eurotiomycetidae</taxon>
        <taxon>Eurotiales</taxon>
        <taxon>Aspergillaceae</taxon>
        <taxon>Aspergillus</taxon>
        <taxon>Aspergillus subgen. Circumdati</taxon>
    </lineage>
</organism>
<gene>
    <name evidence="1" type="ORF">BO87DRAFT_1987</name>
</gene>
<dbReference type="EMBL" id="KZ821445">
    <property type="protein sequence ID" value="PYH39551.1"/>
    <property type="molecule type" value="Genomic_DNA"/>
</dbReference>
<sequence>MGCLHDAKLAGINVGIQGSLLGSRNIEFELTKSIPWTLADFHPFPFVRYLGLTKHCCFLSGREGIIGVTVLVLCSRGCNYFPFFPQLLADCLAATAEITAQTVRSGQYEGHLLPPKSWSNKLFAGTKWSDRPSNPTSTAAYVYCATPLCLCVYADRCLGIMKYEFSTIYSLVDITHPISSATGNGGNLSEANYTVDHA</sequence>
<protein>
    <submittedName>
        <fullName evidence="1">Uncharacterized protein</fullName>
    </submittedName>
</protein>
<dbReference type="Proteomes" id="UP000247647">
    <property type="component" value="Unassembled WGS sequence"/>
</dbReference>
<dbReference type="GeneID" id="37120989"/>
<reference evidence="1" key="1">
    <citation type="submission" date="2016-12" db="EMBL/GenBank/DDBJ databases">
        <title>The genomes of Aspergillus section Nigri reveals drivers in fungal speciation.</title>
        <authorList>
            <consortium name="DOE Joint Genome Institute"/>
            <person name="Vesth T.C."/>
            <person name="Nybo J."/>
            <person name="Theobald S."/>
            <person name="Brandl J."/>
            <person name="Frisvad J.C."/>
            <person name="Nielsen K.F."/>
            <person name="Lyhne E.K."/>
            <person name="Kogle M.E."/>
            <person name="Kuo A."/>
            <person name="Riley R."/>
            <person name="Clum A."/>
            <person name="Nolan M."/>
            <person name="Lipzen A."/>
            <person name="Salamov A."/>
            <person name="Henrissat B."/>
            <person name="Wiebenga A."/>
            <person name="De Vries R.P."/>
            <person name="Grigoriev I.V."/>
            <person name="Mortensen U.H."/>
            <person name="Andersen M.R."/>
            <person name="Baker S.E."/>
        </authorList>
    </citation>
    <scope>NUCLEOTIDE SEQUENCE [LARGE SCALE GENOMIC DNA]</scope>
    <source>
        <strain evidence="1">CBS 115656</strain>
    </source>
</reference>
<keyword evidence="2" id="KW-1185">Reference proteome</keyword>
<name>A0A318YX87_ASPNB</name>